<dbReference type="Proteomes" id="UP000313948">
    <property type="component" value="Chromosome"/>
</dbReference>
<dbReference type="NCBIfam" id="TIGR00121">
    <property type="entry name" value="birA_ligase"/>
    <property type="match status" value="1"/>
</dbReference>
<evidence type="ECO:0000313" key="7">
    <source>
        <dbReference type="EMBL" id="QDB78420.1"/>
    </source>
</evidence>
<dbReference type="EC" id="6.3.4.15" evidence="5"/>
<keyword evidence="1 7" id="KW-0436">Ligase</keyword>
<evidence type="ECO:0000256" key="3">
    <source>
        <dbReference type="ARBA" id="ARBA00022840"/>
    </source>
</evidence>
<keyword evidence="3" id="KW-0067">ATP-binding</keyword>
<organism evidence="7 8">
    <name type="scientific">Georgenia wutianyii</name>
    <dbReference type="NCBI Taxonomy" id="2585135"/>
    <lineage>
        <taxon>Bacteria</taxon>
        <taxon>Bacillati</taxon>
        <taxon>Actinomycetota</taxon>
        <taxon>Actinomycetes</taxon>
        <taxon>Micrococcales</taxon>
        <taxon>Bogoriellaceae</taxon>
        <taxon>Georgenia</taxon>
    </lineage>
</organism>
<evidence type="ECO:0000256" key="1">
    <source>
        <dbReference type="ARBA" id="ARBA00022598"/>
    </source>
</evidence>
<feature type="domain" description="BPL/LPL catalytic" evidence="6">
    <location>
        <begin position="10"/>
        <end position="196"/>
    </location>
</feature>
<evidence type="ECO:0000259" key="6">
    <source>
        <dbReference type="PROSITE" id="PS51733"/>
    </source>
</evidence>
<dbReference type="Pfam" id="PF03099">
    <property type="entry name" value="BPL_LplA_LipB"/>
    <property type="match status" value="1"/>
</dbReference>
<proteinExistence type="predicted"/>
<gene>
    <name evidence="7" type="ORF">FE251_02785</name>
</gene>
<dbReference type="InterPro" id="IPR008988">
    <property type="entry name" value="Transcriptional_repressor_C"/>
</dbReference>
<evidence type="ECO:0000256" key="2">
    <source>
        <dbReference type="ARBA" id="ARBA00022741"/>
    </source>
</evidence>
<dbReference type="PANTHER" id="PTHR12835:SF5">
    <property type="entry name" value="BIOTIN--PROTEIN LIGASE"/>
    <property type="match status" value="1"/>
</dbReference>
<dbReference type="InterPro" id="IPR003142">
    <property type="entry name" value="BPL_C"/>
</dbReference>
<dbReference type="SUPFAM" id="SSF50037">
    <property type="entry name" value="C-terminal domain of transcriptional repressors"/>
    <property type="match status" value="1"/>
</dbReference>
<sequence length="280" mass="28863">MWLARGVDAAPFARLERLAEAASTNTVLREAATADPSGWPHLSAVLAAHQTAGRGRAGRRWQTPPGAALTASVLVRPRVPAERLPWLTLLAGLAVVRGFPGAVGLKWPNDVLVADAGTELPGWGTARKVGGILTELLPGRPPAAVVGIGVNLTQGPEDLPVPSATSLALAGLPAPTAPELLTAVGRELAGLLARWEAHDGDAQAAGLLADVADRCLTLGRPVRVDLPGAAPLHGTARAIDDAGRLLVRDAAGREHAVLAGDVLHVRGEDMDSDDSPPPKR</sequence>
<dbReference type="InterPro" id="IPR045864">
    <property type="entry name" value="aa-tRNA-synth_II/BPL/LPL"/>
</dbReference>
<dbReference type="InterPro" id="IPR004408">
    <property type="entry name" value="Biotin_CoA_COase_ligase"/>
</dbReference>
<dbReference type="Gene3D" id="2.30.30.100">
    <property type="match status" value="1"/>
</dbReference>
<keyword evidence="4" id="KW-0092">Biotin</keyword>
<evidence type="ECO:0000256" key="4">
    <source>
        <dbReference type="ARBA" id="ARBA00023267"/>
    </source>
</evidence>
<dbReference type="GO" id="GO:0004077">
    <property type="term" value="F:biotin--[biotin carboxyl-carrier protein] ligase activity"/>
    <property type="evidence" value="ECO:0007669"/>
    <property type="project" value="UniProtKB-EC"/>
</dbReference>
<protein>
    <recommendedName>
        <fullName evidence="5">biotin--[biotin carboxyl-carrier protein] ligase</fullName>
        <ecNumber evidence="5">6.3.4.15</ecNumber>
    </recommendedName>
</protein>
<dbReference type="Pfam" id="PF02237">
    <property type="entry name" value="BPL_C"/>
    <property type="match status" value="1"/>
</dbReference>
<dbReference type="SUPFAM" id="SSF55681">
    <property type="entry name" value="Class II aaRS and biotin synthetases"/>
    <property type="match status" value="1"/>
</dbReference>
<evidence type="ECO:0000256" key="5">
    <source>
        <dbReference type="ARBA" id="ARBA00024227"/>
    </source>
</evidence>
<accession>A0ABX5VJV1</accession>
<reference evidence="7 8" key="1">
    <citation type="submission" date="2019-05" db="EMBL/GenBank/DDBJ databases">
        <title>Georgenia *** sp. nov., and Georgenia *** sp. nov., isolated from the intestinal contents of plateau pika (Ochotona curzoniae) in the Qinghai-Tibet plateau of China.</title>
        <authorList>
            <person name="Tian Z."/>
        </authorList>
    </citation>
    <scope>NUCLEOTIDE SEQUENCE [LARGE SCALE GENOMIC DNA]</scope>
    <source>
        <strain evidence="7 8">Z294</strain>
    </source>
</reference>
<evidence type="ECO:0000313" key="8">
    <source>
        <dbReference type="Proteomes" id="UP000313948"/>
    </source>
</evidence>
<dbReference type="PANTHER" id="PTHR12835">
    <property type="entry name" value="BIOTIN PROTEIN LIGASE"/>
    <property type="match status" value="1"/>
</dbReference>
<dbReference type="InterPro" id="IPR004143">
    <property type="entry name" value="BPL_LPL_catalytic"/>
</dbReference>
<dbReference type="PROSITE" id="PS51733">
    <property type="entry name" value="BPL_LPL_CATALYTIC"/>
    <property type="match status" value="1"/>
</dbReference>
<name>A0ABX5VJV1_9MICO</name>
<keyword evidence="8" id="KW-1185">Reference proteome</keyword>
<dbReference type="CDD" id="cd16442">
    <property type="entry name" value="BPL"/>
    <property type="match status" value="1"/>
</dbReference>
<keyword evidence="2" id="KW-0547">Nucleotide-binding</keyword>
<dbReference type="Gene3D" id="3.30.930.10">
    <property type="entry name" value="Bira Bifunctional Protein, Domain 2"/>
    <property type="match status" value="1"/>
</dbReference>
<dbReference type="EMBL" id="CP040899">
    <property type="protein sequence ID" value="QDB78420.1"/>
    <property type="molecule type" value="Genomic_DNA"/>
</dbReference>